<sequence length="385" mass="42801">MSRSIAAAGQYKFGECGYVVDGAILNDGTKLKNVRIYRQRSHRLYDLLDPVSNVIYRKVQITTKDIQGYQLNYNKTNDQILSEIRKNSFFVRGYSDAKLESDPTGFVYKFLLHKTILGSSQTLYNMYTPECGIIDRDIDNILMFPTFVGDDLVGGRLFNAGSAIDTTGMRITVILPDGTEYFTTEIIDDVFSIPVDPITQSGKGTIILTSDIYNTKTIEFDILESGEDIDFVTSVLLSQFEYTSDGMYMATVPATVHERGEYLALQAYSGDLFQIGVDLIVDPSGNITVYQTDDAPISLSIIGKTLHTTPYHNTYTDSDWVDDGDSMYTLSIPASEHGKILPQVQVYAEDNHVVLSEVELDADDNVVLKVVEPFGCTVVIVGYNA</sequence>
<evidence type="ECO:0000313" key="1">
    <source>
        <dbReference type="EMBL" id="XBS49589.1"/>
    </source>
</evidence>
<reference evidence="1" key="1">
    <citation type="submission" date="2024-05" db="EMBL/GenBank/DDBJ databases">
        <authorList>
            <person name="Badawy S."/>
            <person name="Skurnik M."/>
        </authorList>
    </citation>
    <scope>NUCLEOTIDE SEQUENCE</scope>
</reference>
<proteinExistence type="predicted"/>
<protein>
    <submittedName>
        <fullName evidence="1">Structural protein</fullName>
    </submittedName>
</protein>
<dbReference type="EMBL" id="PP777464">
    <property type="protein sequence ID" value="XBS49589.1"/>
    <property type="molecule type" value="Genomic_DNA"/>
</dbReference>
<accession>A0AAU7PHR1</accession>
<organism evidence="1">
    <name type="scientific">Escherichia phage fEgEco12</name>
    <dbReference type="NCBI Taxonomy" id="3158837"/>
    <lineage>
        <taxon>Viruses</taxon>
        <taxon>Duplodnaviria</taxon>
        <taxon>Heunggongvirae</taxon>
        <taxon>Uroviricota</taxon>
        <taxon>Caudoviricetes</taxon>
    </lineage>
</organism>
<name>A0AAU7PHR1_9CAUD</name>